<evidence type="ECO:0000313" key="9">
    <source>
        <dbReference type="Proteomes" id="UP000249390"/>
    </source>
</evidence>
<dbReference type="PANTHER" id="PTHR15710">
    <property type="entry name" value="E3 UBIQUITIN-PROTEIN LIGASE PRAJA"/>
    <property type="match status" value="1"/>
</dbReference>
<dbReference type="InterPro" id="IPR013083">
    <property type="entry name" value="Znf_RING/FYVE/PHD"/>
</dbReference>
<dbReference type="Pfam" id="PF13639">
    <property type="entry name" value="zf-RING_2"/>
    <property type="match status" value="1"/>
</dbReference>
<dbReference type="Proteomes" id="UP000249390">
    <property type="component" value="Unassembled WGS sequence"/>
</dbReference>
<evidence type="ECO:0000256" key="4">
    <source>
        <dbReference type="ARBA" id="ARBA00022771"/>
    </source>
</evidence>
<keyword evidence="3" id="KW-0479">Metal-binding</keyword>
<dbReference type="PROSITE" id="PS50089">
    <property type="entry name" value="ZF_RING_2"/>
    <property type="match status" value="1"/>
</dbReference>
<accession>A0A328E7D3</accession>
<evidence type="ECO:0000256" key="6">
    <source>
        <dbReference type="PROSITE-ProRule" id="PRU00175"/>
    </source>
</evidence>
<evidence type="ECO:0000256" key="2">
    <source>
        <dbReference type="ARBA" id="ARBA00012483"/>
    </source>
</evidence>
<proteinExistence type="predicted"/>
<evidence type="ECO:0000313" key="8">
    <source>
        <dbReference type="EMBL" id="RAL53935.1"/>
    </source>
</evidence>
<organism evidence="8 9">
    <name type="scientific">Cuscuta australis</name>
    <dbReference type="NCBI Taxonomy" id="267555"/>
    <lineage>
        <taxon>Eukaryota</taxon>
        <taxon>Viridiplantae</taxon>
        <taxon>Streptophyta</taxon>
        <taxon>Embryophyta</taxon>
        <taxon>Tracheophyta</taxon>
        <taxon>Spermatophyta</taxon>
        <taxon>Magnoliopsida</taxon>
        <taxon>eudicotyledons</taxon>
        <taxon>Gunneridae</taxon>
        <taxon>Pentapetalae</taxon>
        <taxon>asterids</taxon>
        <taxon>lamiids</taxon>
        <taxon>Solanales</taxon>
        <taxon>Convolvulaceae</taxon>
        <taxon>Cuscuteae</taxon>
        <taxon>Cuscuta</taxon>
        <taxon>Cuscuta subgen. Grammica</taxon>
        <taxon>Cuscuta sect. Cleistogrammica</taxon>
    </lineage>
</organism>
<comment type="caution">
    <text evidence="8">The sequence shown here is derived from an EMBL/GenBank/DDBJ whole genome shotgun (WGS) entry which is preliminary data.</text>
</comment>
<dbReference type="GO" id="GO:0008270">
    <property type="term" value="F:zinc ion binding"/>
    <property type="evidence" value="ECO:0007669"/>
    <property type="project" value="UniProtKB-KW"/>
</dbReference>
<dbReference type="EC" id="2.3.2.27" evidence="2"/>
<dbReference type="PANTHER" id="PTHR15710:SF187">
    <property type="entry name" value="RING-TYPE E3 UBIQUITIN TRANSFERASE"/>
    <property type="match status" value="1"/>
</dbReference>
<comment type="catalytic activity">
    <reaction evidence="1">
        <text>S-ubiquitinyl-[E2 ubiquitin-conjugating enzyme]-L-cysteine + [acceptor protein]-L-lysine = [E2 ubiquitin-conjugating enzyme]-L-cysteine + N(6)-ubiquitinyl-[acceptor protein]-L-lysine.</text>
        <dbReference type="EC" id="2.3.2.27"/>
    </reaction>
</comment>
<keyword evidence="9" id="KW-1185">Reference proteome</keyword>
<dbReference type="GO" id="GO:0005737">
    <property type="term" value="C:cytoplasm"/>
    <property type="evidence" value="ECO:0007669"/>
    <property type="project" value="TreeGrafter"/>
</dbReference>
<gene>
    <name evidence="8" type="ORF">DM860_004406</name>
</gene>
<feature type="domain" description="RING-type" evidence="7">
    <location>
        <begin position="81"/>
        <end position="122"/>
    </location>
</feature>
<reference evidence="8 9" key="1">
    <citation type="submission" date="2018-06" db="EMBL/GenBank/DDBJ databases">
        <title>The Genome of Cuscuta australis (Dodder) Provides Insight into the Evolution of Plant Parasitism.</title>
        <authorList>
            <person name="Liu H."/>
        </authorList>
    </citation>
    <scope>NUCLEOTIDE SEQUENCE [LARGE SCALE GENOMIC DNA]</scope>
    <source>
        <strain evidence="9">cv. Yunnan</strain>
        <tissue evidence="8">Vines</tissue>
    </source>
</reference>
<keyword evidence="5" id="KW-0862">Zinc</keyword>
<dbReference type="GO" id="GO:0061630">
    <property type="term" value="F:ubiquitin protein ligase activity"/>
    <property type="evidence" value="ECO:0007669"/>
    <property type="project" value="UniProtKB-EC"/>
</dbReference>
<name>A0A328E7D3_9ASTE</name>
<evidence type="ECO:0000256" key="5">
    <source>
        <dbReference type="ARBA" id="ARBA00022833"/>
    </source>
</evidence>
<evidence type="ECO:0000259" key="7">
    <source>
        <dbReference type="PROSITE" id="PS50089"/>
    </source>
</evidence>
<dbReference type="Gene3D" id="3.30.40.10">
    <property type="entry name" value="Zinc/RING finger domain, C3HC4 (zinc finger)"/>
    <property type="match status" value="1"/>
</dbReference>
<dbReference type="AlphaFoldDB" id="A0A328E7D3"/>
<dbReference type="InterPro" id="IPR001841">
    <property type="entry name" value="Znf_RING"/>
</dbReference>
<evidence type="ECO:0000256" key="1">
    <source>
        <dbReference type="ARBA" id="ARBA00000900"/>
    </source>
</evidence>
<dbReference type="SUPFAM" id="SSF57850">
    <property type="entry name" value="RING/U-box"/>
    <property type="match status" value="1"/>
</dbReference>
<dbReference type="GO" id="GO:0016567">
    <property type="term" value="P:protein ubiquitination"/>
    <property type="evidence" value="ECO:0007669"/>
    <property type="project" value="TreeGrafter"/>
</dbReference>
<sequence length="265" mass="30120">MYIYPTISSSLKKVTMDLPAISAPPSYSHIPNHYHHLTIYGNPSLTSGPINDFPTSRSAIESLESIKVNSSFLEKEPNSCCLICAKEFELDGEVKILPCKHVFHSDCILQWLEMKSTCPVCKFQLPTQEDEDYDLLGLPRGENFIGTIISEELFNETEEEFVNLHGPPGQNLFRPDVTVDSWTIDFSMMNHSDYDREFLALASICLRLSDVLDYLFIRFCGFCGCLMESDIECVFVPSSVNISEDRPGVYLMGTATLRKVRFRWN</sequence>
<keyword evidence="4 6" id="KW-0863">Zinc-finger</keyword>
<evidence type="ECO:0000256" key="3">
    <source>
        <dbReference type="ARBA" id="ARBA00022723"/>
    </source>
</evidence>
<protein>
    <recommendedName>
        <fullName evidence="2">RING-type E3 ubiquitin transferase</fullName>
        <ecNumber evidence="2">2.3.2.27</ecNumber>
    </recommendedName>
</protein>
<dbReference type="EMBL" id="NQVE01000015">
    <property type="protein sequence ID" value="RAL53935.1"/>
    <property type="molecule type" value="Genomic_DNA"/>
</dbReference>
<dbReference type="SMART" id="SM00184">
    <property type="entry name" value="RING"/>
    <property type="match status" value="1"/>
</dbReference>